<feature type="coiled-coil region" evidence="1">
    <location>
        <begin position="534"/>
        <end position="594"/>
    </location>
</feature>
<feature type="compositionally biased region" description="Polar residues" evidence="2">
    <location>
        <begin position="264"/>
        <end position="274"/>
    </location>
</feature>
<keyword evidence="4" id="KW-1185">Reference proteome</keyword>
<keyword evidence="1" id="KW-0175">Coiled coil</keyword>
<feature type="region of interest" description="Disordered" evidence="2">
    <location>
        <begin position="595"/>
        <end position="633"/>
    </location>
</feature>
<feature type="compositionally biased region" description="Low complexity" evidence="2">
    <location>
        <begin position="278"/>
        <end position="291"/>
    </location>
</feature>
<accession>M1DAG0</accession>
<dbReference type="EnsemblPlants" id="PGSC0003DMT400085866">
    <property type="protein sequence ID" value="PGSC0003DMT400085866"/>
    <property type="gene ID" value="PGSC0003DMG400035437"/>
</dbReference>
<dbReference type="AlphaFoldDB" id="M1DAG0"/>
<dbReference type="Gramene" id="PGSC0003DMT400085866">
    <property type="protein sequence ID" value="PGSC0003DMT400085866"/>
    <property type="gene ID" value="PGSC0003DMG400035437"/>
</dbReference>
<name>M1DAG0_SOLTU</name>
<protein>
    <recommendedName>
        <fullName evidence="5">Integrase core domain containing protein</fullName>
    </recommendedName>
</protein>
<evidence type="ECO:0008006" key="5">
    <source>
        <dbReference type="Google" id="ProtNLM"/>
    </source>
</evidence>
<feature type="region of interest" description="Disordered" evidence="2">
    <location>
        <begin position="180"/>
        <end position="299"/>
    </location>
</feature>
<sequence>MSHTAMDAWTNMSFMGPGLRDNVYVNLILCVADLWNFLLMNIEFVVEDICGGSVGVEGAHVFYSLSLCLEFYLLGYLTVLERFSQGGGAIGTPQDSQTIVGAKTQEQQQAPIIQDPVGNPPIDPIVGNDLTPIVGGQVAPPVVLIEDEQCRASREGASFQSIVSAAKEEELMEREEFGTLRGSVHQGQFHGASSGGTMGPRIKSAAPHSSPTSSQSESDNATEPNSSKVQINTTIEEHPPRTTRSHTTRAILQNTHSQSEKEGSTSGSQENATTHPPVVETEVETGAQEEAGVVEEDEEITTDDTIVQYVHLHEFDPGVRQQLIDCFRSMLTVNSSEDFFKNGIVNKSGSFKNRPIMPETRVVVEDIKSFPYIYRIFQLHQFEWMNNSPGEFSNHLTREFYASYAATLINFAAETETTKREKKDSAGNDNTISPSLASLVSCLMGGYPASKIKDVANHLFGAKVGVVGSLAVLPHIPSDIPYADRGPGQGKSSQPYTEAPPPPASGSRTLVHQIIRRMPQLTVHDVLVVEKRIKDEMSKELDVLKEMMDGLEVHVQHQLQAAGSVSIDEFKTQLAKMRAQVSKLDEKLRDAVLDGASGSRVPIPVSDSQPGPELVSESAPIDKGVDADPNTGA</sequence>
<evidence type="ECO:0000313" key="3">
    <source>
        <dbReference type="EnsemblPlants" id="PGSC0003DMT400085866"/>
    </source>
</evidence>
<reference evidence="4" key="1">
    <citation type="journal article" date="2011" name="Nature">
        <title>Genome sequence and analysis of the tuber crop potato.</title>
        <authorList>
            <consortium name="The Potato Genome Sequencing Consortium"/>
        </authorList>
    </citation>
    <scope>NUCLEOTIDE SEQUENCE [LARGE SCALE GENOMIC DNA]</scope>
    <source>
        <strain evidence="4">cv. DM1-3 516 R44</strain>
    </source>
</reference>
<dbReference type="HOGENOM" id="CLU_432400_0_0_1"/>
<dbReference type="InParanoid" id="M1DAG0"/>
<feature type="compositionally biased region" description="Low complexity" evidence="2">
    <location>
        <begin position="204"/>
        <end position="218"/>
    </location>
</feature>
<organism evidence="3 4">
    <name type="scientific">Solanum tuberosum</name>
    <name type="common">Potato</name>
    <dbReference type="NCBI Taxonomy" id="4113"/>
    <lineage>
        <taxon>Eukaryota</taxon>
        <taxon>Viridiplantae</taxon>
        <taxon>Streptophyta</taxon>
        <taxon>Embryophyta</taxon>
        <taxon>Tracheophyta</taxon>
        <taxon>Spermatophyta</taxon>
        <taxon>Magnoliopsida</taxon>
        <taxon>eudicotyledons</taxon>
        <taxon>Gunneridae</taxon>
        <taxon>Pentapetalae</taxon>
        <taxon>asterids</taxon>
        <taxon>lamiids</taxon>
        <taxon>Solanales</taxon>
        <taxon>Solanaceae</taxon>
        <taxon>Solanoideae</taxon>
        <taxon>Solaneae</taxon>
        <taxon>Solanum</taxon>
    </lineage>
</organism>
<feature type="compositionally biased region" description="Polar residues" evidence="2">
    <location>
        <begin position="219"/>
        <end position="234"/>
    </location>
</feature>
<dbReference type="PaxDb" id="4113-PGSC0003DMT400085866"/>
<evidence type="ECO:0000256" key="1">
    <source>
        <dbReference type="SAM" id="Coils"/>
    </source>
</evidence>
<evidence type="ECO:0000256" key="2">
    <source>
        <dbReference type="SAM" id="MobiDB-lite"/>
    </source>
</evidence>
<dbReference type="Proteomes" id="UP000011115">
    <property type="component" value="Unassembled WGS sequence"/>
</dbReference>
<evidence type="ECO:0000313" key="4">
    <source>
        <dbReference type="Proteomes" id="UP000011115"/>
    </source>
</evidence>
<feature type="region of interest" description="Disordered" evidence="2">
    <location>
        <begin position="481"/>
        <end position="507"/>
    </location>
</feature>
<reference evidence="3" key="2">
    <citation type="submission" date="2015-06" db="UniProtKB">
        <authorList>
            <consortium name="EnsemblPlants"/>
        </authorList>
    </citation>
    <scope>IDENTIFICATION</scope>
    <source>
        <strain evidence="3">DM1-3 516 R44</strain>
    </source>
</reference>
<proteinExistence type="predicted"/>